<name>A0A1N7SE08_9BURK</name>
<dbReference type="SUPFAM" id="SSF51735">
    <property type="entry name" value="NAD(P)-binding Rossmann-fold domains"/>
    <property type="match status" value="1"/>
</dbReference>
<dbReference type="FunFam" id="3.40.50.720:FF:000084">
    <property type="entry name" value="Short-chain dehydrogenase reductase"/>
    <property type="match status" value="1"/>
</dbReference>
<keyword evidence="2" id="KW-0521">NADP</keyword>
<keyword evidence="3 6" id="KW-0560">Oxidoreductase</keyword>
<dbReference type="InterPro" id="IPR057326">
    <property type="entry name" value="KR_dom"/>
</dbReference>
<accession>A0A1N7SE08</accession>
<comment type="caution">
    <text evidence="6">The sequence shown here is derived from an EMBL/GenBank/DDBJ whole genome shotgun (WGS) entry which is preliminary data.</text>
</comment>
<feature type="domain" description="Ketoreductase" evidence="5">
    <location>
        <begin position="23"/>
        <end position="197"/>
    </location>
</feature>
<dbReference type="Gene3D" id="3.40.50.720">
    <property type="entry name" value="NAD(P)-binding Rossmann-like Domain"/>
    <property type="match status" value="1"/>
</dbReference>
<evidence type="ECO:0000256" key="4">
    <source>
        <dbReference type="RuleBase" id="RU000363"/>
    </source>
</evidence>
<dbReference type="PANTHER" id="PTHR43618:SF8">
    <property type="entry name" value="7ALPHA-HYDROXYSTEROID DEHYDROGENASE"/>
    <property type="match status" value="1"/>
</dbReference>
<dbReference type="AlphaFoldDB" id="A0A1N7SE08"/>
<evidence type="ECO:0000259" key="5">
    <source>
        <dbReference type="SMART" id="SM00822"/>
    </source>
</evidence>
<evidence type="ECO:0000313" key="7">
    <source>
        <dbReference type="Proteomes" id="UP000195569"/>
    </source>
</evidence>
<dbReference type="InterPro" id="IPR052178">
    <property type="entry name" value="Sec_Metab_Biosynth_SDR"/>
</dbReference>
<comment type="similarity">
    <text evidence="1 4">Belongs to the short-chain dehydrogenases/reductases (SDR) family.</text>
</comment>
<dbReference type="GO" id="GO:0004316">
    <property type="term" value="F:3-oxoacyl-[acyl-carrier-protein] reductase (NADPH) activity"/>
    <property type="evidence" value="ECO:0007669"/>
    <property type="project" value="UniProtKB-EC"/>
</dbReference>
<evidence type="ECO:0000313" key="6">
    <source>
        <dbReference type="EMBL" id="SIT45219.1"/>
    </source>
</evidence>
<gene>
    <name evidence="6" type="primary">rhlG</name>
    <name evidence="6" type="ORF">BN2476_460097</name>
</gene>
<dbReference type="InterPro" id="IPR036291">
    <property type="entry name" value="NAD(P)-bd_dom_sf"/>
</dbReference>
<dbReference type="InterPro" id="IPR020904">
    <property type="entry name" value="Sc_DH/Rdtase_CS"/>
</dbReference>
<dbReference type="EMBL" id="CYGY02000046">
    <property type="protein sequence ID" value="SIT45219.1"/>
    <property type="molecule type" value="Genomic_DNA"/>
</dbReference>
<protein>
    <submittedName>
        <fullName evidence="6">Rhamnolipids biosynthesis 3-oxoacyl-(Acyl-carrier-protein) reductase</fullName>
        <ecNumber evidence="6">1.1.1.100</ecNumber>
    </submittedName>
</protein>
<dbReference type="SMART" id="SM00822">
    <property type="entry name" value="PKS_KR"/>
    <property type="match status" value="1"/>
</dbReference>
<dbReference type="InterPro" id="IPR002347">
    <property type="entry name" value="SDR_fam"/>
</dbReference>
<evidence type="ECO:0000256" key="1">
    <source>
        <dbReference type="ARBA" id="ARBA00006484"/>
    </source>
</evidence>
<keyword evidence="7" id="KW-1185">Reference proteome</keyword>
<dbReference type="PRINTS" id="PR00081">
    <property type="entry name" value="GDHRDH"/>
</dbReference>
<sequence>MVLITLVDENMNHIQRLFDLTGKTAVITGGSRGLGLQIAECLGDLGARLVLSARKADELEAARTHLATRGVEAEWIAADGARESDIGRLADQALSRLGHVDILVNNAGATWGAPAEAYPLDAWDKVMNLNVRGLFLLTQHFGRKSMIPRRYGRIINIASIAGLSGNAPGTMQTIAYNTSKGAVVNFTRALAGEWGVYNITVNALAPGFFPSKMTQGSLDRLGVESMCTGVPLQRLGDHEDLKGAAALFASDAGKHITGQILAVDGGISAV</sequence>
<evidence type="ECO:0000256" key="3">
    <source>
        <dbReference type="ARBA" id="ARBA00023002"/>
    </source>
</evidence>
<dbReference type="PROSITE" id="PS00061">
    <property type="entry name" value="ADH_SHORT"/>
    <property type="match status" value="1"/>
</dbReference>
<reference evidence="6" key="1">
    <citation type="submission" date="2016-12" db="EMBL/GenBank/DDBJ databases">
        <authorList>
            <person name="Moulin L."/>
        </authorList>
    </citation>
    <scope>NUCLEOTIDE SEQUENCE [LARGE SCALE GENOMIC DNA]</scope>
    <source>
        <strain evidence="6">STM 7183</strain>
    </source>
</reference>
<dbReference type="PANTHER" id="PTHR43618">
    <property type="entry name" value="7-ALPHA-HYDROXYSTEROID DEHYDROGENASE"/>
    <property type="match status" value="1"/>
</dbReference>
<dbReference type="EC" id="1.1.1.100" evidence="6"/>
<dbReference type="PRINTS" id="PR00080">
    <property type="entry name" value="SDRFAMILY"/>
</dbReference>
<proteinExistence type="inferred from homology"/>
<dbReference type="NCBIfam" id="NF006070">
    <property type="entry name" value="PRK08213.1"/>
    <property type="match status" value="1"/>
</dbReference>
<dbReference type="Pfam" id="PF00106">
    <property type="entry name" value="adh_short"/>
    <property type="match status" value="1"/>
</dbReference>
<organism evidence="6 7">
    <name type="scientific">Paraburkholderia piptadeniae</name>
    <dbReference type="NCBI Taxonomy" id="1701573"/>
    <lineage>
        <taxon>Bacteria</taxon>
        <taxon>Pseudomonadati</taxon>
        <taxon>Pseudomonadota</taxon>
        <taxon>Betaproteobacteria</taxon>
        <taxon>Burkholderiales</taxon>
        <taxon>Burkholderiaceae</taxon>
        <taxon>Paraburkholderia</taxon>
    </lineage>
</organism>
<dbReference type="Proteomes" id="UP000195569">
    <property type="component" value="Unassembled WGS sequence"/>
</dbReference>
<evidence type="ECO:0000256" key="2">
    <source>
        <dbReference type="ARBA" id="ARBA00022857"/>
    </source>
</evidence>